<reference evidence="2" key="1">
    <citation type="submission" date="2009-08" db="EMBL/GenBank/DDBJ databases">
        <title>The complete genome of Chitinophaga pinensis DSM 2588.</title>
        <authorList>
            <consortium name="US DOE Joint Genome Institute (JGI-PGF)"/>
            <person name="Lucas S."/>
            <person name="Copeland A."/>
            <person name="Lapidus A."/>
            <person name="Glavina del Rio T."/>
            <person name="Dalin E."/>
            <person name="Tice H."/>
            <person name="Bruce D."/>
            <person name="Goodwin L."/>
            <person name="Pitluck S."/>
            <person name="Kyrpides N."/>
            <person name="Mavromatis K."/>
            <person name="Ivanova N."/>
            <person name="Mikhailova N."/>
            <person name="Sims D."/>
            <person name="Meinche L."/>
            <person name="Brettin T."/>
            <person name="Detter J.C."/>
            <person name="Han C."/>
            <person name="Larimer F."/>
            <person name="Land M."/>
            <person name="Hauser L."/>
            <person name="Markowitz V."/>
            <person name="Cheng J.-F."/>
            <person name="Hugenholtz P."/>
            <person name="Woyke T."/>
            <person name="Wu D."/>
            <person name="Spring S."/>
            <person name="Klenk H.-P."/>
            <person name="Eisen J.A."/>
        </authorList>
    </citation>
    <scope>NUCLEOTIDE SEQUENCE [LARGE SCALE GENOMIC DNA]</scope>
    <source>
        <strain evidence="2">ATCC 43595 / DSM 2588 / LMG 13176 / NBRC 15968 / NCIMB 11800 / UQM 2034</strain>
    </source>
</reference>
<evidence type="ECO:0000313" key="1">
    <source>
        <dbReference type="EMBL" id="ACU61294.1"/>
    </source>
</evidence>
<sequence>MAKQDDYLESKHPGRLRIGDLSEGDILIIEGIAYRRTDWFSCESSDGEPYWLLWDKEGNSKRFYAPQPHIEPFADNVYILNNTEDGADNKPA</sequence>
<proteinExistence type="predicted"/>
<evidence type="ECO:0000313" key="2">
    <source>
        <dbReference type="Proteomes" id="UP000002215"/>
    </source>
</evidence>
<dbReference type="KEGG" id="cpi:Cpin_3832"/>
<organism evidence="1 2">
    <name type="scientific">Chitinophaga pinensis (strain ATCC 43595 / DSM 2588 / LMG 13176 / NBRC 15968 / NCIMB 11800 / UQM 2034)</name>
    <dbReference type="NCBI Taxonomy" id="485918"/>
    <lineage>
        <taxon>Bacteria</taxon>
        <taxon>Pseudomonadati</taxon>
        <taxon>Bacteroidota</taxon>
        <taxon>Chitinophagia</taxon>
        <taxon>Chitinophagales</taxon>
        <taxon>Chitinophagaceae</taxon>
        <taxon>Chitinophaga</taxon>
    </lineage>
</organism>
<dbReference type="AlphaFoldDB" id="A0A979GVC7"/>
<dbReference type="RefSeq" id="WP_012791467.1">
    <property type="nucleotide sequence ID" value="NC_013132.1"/>
</dbReference>
<accession>A0A979GVC7</accession>
<protein>
    <submittedName>
        <fullName evidence="1">Uncharacterized protein</fullName>
    </submittedName>
</protein>
<dbReference type="EMBL" id="CP001699">
    <property type="protein sequence ID" value="ACU61294.1"/>
    <property type="molecule type" value="Genomic_DNA"/>
</dbReference>
<reference evidence="1 2" key="2">
    <citation type="journal article" date="2010" name="Stand. Genomic Sci.">
        <title>Complete genome sequence of Chitinophaga pinensis type strain (UQM 2034).</title>
        <authorList>
            <person name="Glavina Del Rio T."/>
            <person name="Abt B."/>
            <person name="Spring S."/>
            <person name="Lapidus A."/>
            <person name="Nolan M."/>
            <person name="Tice H."/>
            <person name="Copeland A."/>
            <person name="Cheng J.F."/>
            <person name="Chen F."/>
            <person name="Bruce D."/>
            <person name="Goodwin L."/>
            <person name="Pitluck S."/>
            <person name="Ivanova N."/>
            <person name="Mavromatis K."/>
            <person name="Mikhailova N."/>
            <person name="Pati A."/>
            <person name="Chen A."/>
            <person name="Palaniappan K."/>
            <person name="Land M."/>
            <person name="Hauser L."/>
            <person name="Chang Y.J."/>
            <person name="Jeffries C.D."/>
            <person name="Chain P."/>
            <person name="Saunders E."/>
            <person name="Detter J.C."/>
            <person name="Brettin T."/>
            <person name="Rohde M."/>
            <person name="Goker M."/>
            <person name="Bristow J."/>
            <person name="Eisen J.A."/>
            <person name="Markowitz V."/>
            <person name="Hugenholtz P."/>
            <person name="Kyrpides N.C."/>
            <person name="Klenk H.P."/>
            <person name="Lucas S."/>
        </authorList>
    </citation>
    <scope>NUCLEOTIDE SEQUENCE [LARGE SCALE GENOMIC DNA]</scope>
    <source>
        <strain evidence="2">ATCC 43595 / DSM 2588 / LMG 13176 / NBRC 15968 / NCIMB 11800 / UQM 2034</strain>
    </source>
</reference>
<gene>
    <name evidence="1" type="ordered locus">Cpin_3832</name>
</gene>
<name>A0A979GVC7_CHIPD</name>
<dbReference type="Proteomes" id="UP000002215">
    <property type="component" value="Chromosome"/>
</dbReference>